<dbReference type="EMBL" id="CM004468">
    <property type="protein sequence ID" value="OCT96064.1"/>
    <property type="molecule type" value="Genomic_DNA"/>
</dbReference>
<keyword evidence="2" id="KW-0732">Signal</keyword>
<keyword evidence="1" id="KW-1133">Transmembrane helix</keyword>
<evidence type="ECO:0008006" key="5">
    <source>
        <dbReference type="Google" id="ProtNLM"/>
    </source>
</evidence>
<evidence type="ECO:0000256" key="1">
    <source>
        <dbReference type="SAM" id="Phobius"/>
    </source>
</evidence>
<feature type="transmembrane region" description="Helical" evidence="1">
    <location>
        <begin position="107"/>
        <end position="127"/>
    </location>
</feature>
<feature type="transmembrane region" description="Helical" evidence="1">
    <location>
        <begin position="177"/>
        <end position="199"/>
    </location>
</feature>
<accession>A0A974HZG0</accession>
<name>A0A974HZG0_XENLA</name>
<feature type="chain" id="PRO_5037952990" description="Secreted protein" evidence="2">
    <location>
        <begin position="19"/>
        <end position="212"/>
    </location>
</feature>
<feature type="signal peptide" evidence="2">
    <location>
        <begin position="1"/>
        <end position="18"/>
    </location>
</feature>
<gene>
    <name evidence="3" type="ORF">XELAEV_18013746mg</name>
</gene>
<evidence type="ECO:0000313" key="4">
    <source>
        <dbReference type="Proteomes" id="UP000694892"/>
    </source>
</evidence>
<dbReference type="Proteomes" id="UP000694892">
    <property type="component" value="Chromosome 2L"/>
</dbReference>
<keyword evidence="1" id="KW-0812">Transmembrane</keyword>
<keyword evidence="1" id="KW-0472">Membrane</keyword>
<feature type="transmembrane region" description="Helical" evidence="1">
    <location>
        <begin position="147"/>
        <end position="170"/>
    </location>
</feature>
<evidence type="ECO:0000313" key="3">
    <source>
        <dbReference type="EMBL" id="OCT96064.1"/>
    </source>
</evidence>
<dbReference type="AlphaFoldDB" id="A0A974HZG0"/>
<reference evidence="4" key="1">
    <citation type="journal article" date="2016" name="Nature">
        <title>Genome evolution in the allotetraploid frog Xenopus laevis.</title>
        <authorList>
            <person name="Session A.M."/>
            <person name="Uno Y."/>
            <person name="Kwon T."/>
            <person name="Chapman J.A."/>
            <person name="Toyoda A."/>
            <person name="Takahashi S."/>
            <person name="Fukui A."/>
            <person name="Hikosaka A."/>
            <person name="Suzuki A."/>
            <person name="Kondo M."/>
            <person name="van Heeringen S.J."/>
            <person name="Quigley I."/>
            <person name="Heinz S."/>
            <person name="Ogino H."/>
            <person name="Ochi H."/>
            <person name="Hellsten U."/>
            <person name="Lyons J.B."/>
            <person name="Simakov O."/>
            <person name="Putnam N."/>
            <person name="Stites J."/>
            <person name="Kuroki Y."/>
            <person name="Tanaka T."/>
            <person name="Michiue T."/>
            <person name="Watanabe M."/>
            <person name="Bogdanovic O."/>
            <person name="Lister R."/>
            <person name="Georgiou G."/>
            <person name="Paranjpe S.S."/>
            <person name="van Kruijsbergen I."/>
            <person name="Shu S."/>
            <person name="Carlson J."/>
            <person name="Kinoshita T."/>
            <person name="Ohta Y."/>
            <person name="Mawaribuchi S."/>
            <person name="Jenkins J."/>
            <person name="Grimwood J."/>
            <person name="Schmutz J."/>
            <person name="Mitros T."/>
            <person name="Mozaffari S.V."/>
            <person name="Suzuki Y."/>
            <person name="Haramoto Y."/>
            <person name="Yamamoto T.S."/>
            <person name="Takagi C."/>
            <person name="Heald R."/>
            <person name="Miller K."/>
            <person name="Haudenschild C."/>
            <person name="Kitzman J."/>
            <person name="Nakayama T."/>
            <person name="Izutsu Y."/>
            <person name="Robert J."/>
            <person name="Fortriede J."/>
            <person name="Burns K."/>
            <person name="Lotay V."/>
            <person name="Karimi K."/>
            <person name="Yasuoka Y."/>
            <person name="Dichmann D.S."/>
            <person name="Flajnik M.F."/>
            <person name="Houston D.W."/>
            <person name="Shendure J."/>
            <person name="DuPasquier L."/>
            <person name="Vize P.D."/>
            <person name="Zorn A.M."/>
            <person name="Ito M."/>
            <person name="Marcotte E.M."/>
            <person name="Wallingford J.B."/>
            <person name="Ito Y."/>
            <person name="Asashima M."/>
            <person name="Ueno N."/>
            <person name="Matsuda Y."/>
            <person name="Veenstra G.J."/>
            <person name="Fujiyama A."/>
            <person name="Harland R.M."/>
            <person name="Taira M."/>
            <person name="Rokhsar D.S."/>
        </authorList>
    </citation>
    <scope>NUCLEOTIDE SEQUENCE [LARGE SCALE GENOMIC DNA]</scope>
    <source>
        <strain evidence="4">J</strain>
    </source>
</reference>
<proteinExistence type="predicted"/>
<sequence length="212" mass="23932">MSLLHPLISLACTPISLLWPLSSFAEVKDGNPSRRQVDLGALLLMSDYLYLHLKNDPPHISFSIITKCVIPADRKLYKQQQINCAISIRQRQCSQCLLTLFPKFGHFPLNFTTNILSFSYCCFIFSFSELSFSNSSFVSANSSFKYAIYWGMFFTGAISSSRCCLSLFIASFSCISIIILCLISSSSSFICLFNVFILFSSPLIYFSDFFCI</sequence>
<protein>
    <recommendedName>
        <fullName evidence="5">Secreted protein</fullName>
    </recommendedName>
</protein>
<organism evidence="3 4">
    <name type="scientific">Xenopus laevis</name>
    <name type="common">African clawed frog</name>
    <dbReference type="NCBI Taxonomy" id="8355"/>
    <lineage>
        <taxon>Eukaryota</taxon>
        <taxon>Metazoa</taxon>
        <taxon>Chordata</taxon>
        <taxon>Craniata</taxon>
        <taxon>Vertebrata</taxon>
        <taxon>Euteleostomi</taxon>
        <taxon>Amphibia</taxon>
        <taxon>Batrachia</taxon>
        <taxon>Anura</taxon>
        <taxon>Pipoidea</taxon>
        <taxon>Pipidae</taxon>
        <taxon>Xenopodinae</taxon>
        <taxon>Xenopus</taxon>
        <taxon>Xenopus</taxon>
    </lineage>
</organism>
<evidence type="ECO:0000256" key="2">
    <source>
        <dbReference type="SAM" id="SignalP"/>
    </source>
</evidence>